<dbReference type="RefSeq" id="WP_001973742.1">
    <property type="nucleotide sequence ID" value="NZ_CP012603.1"/>
</dbReference>
<reference evidence="1 2" key="1">
    <citation type="journal article" date="2015" name="Genome Announc.">
        <title>Whole-Genome Sequence of Leptospira interrogans Serovar Hardjo Subtype Hardjoprajitno Strain Norma, Isolated from Cattle in a Leptospirosis Outbreak in Brazil.</title>
        <authorList>
            <person name="Cosate M.R."/>
            <person name="Soares S.C."/>
            <person name="Mendes T.A."/>
            <person name="Raittz R.T."/>
            <person name="Moreira E.C."/>
            <person name="Leite R."/>
            <person name="Fernandes G.R."/>
            <person name="Haddad J.P."/>
            <person name="Ortega J.M."/>
        </authorList>
    </citation>
    <scope>NUCLEOTIDE SEQUENCE [LARGE SCALE GENOMIC DNA]</scope>
    <source>
        <strain evidence="1 2">Norma</strain>
    </source>
</reference>
<sequence length="42" mass="4885">MNHGFLYAETHIEFMRLTVGIGKFVGTTTFFKNTDLFYYSDA</sequence>
<dbReference type="EMBL" id="CP012603">
    <property type="protein sequence ID" value="ALE39646.1"/>
    <property type="molecule type" value="Genomic_DNA"/>
</dbReference>
<proteinExistence type="predicted"/>
<name>A0A0M4MUG1_LEPIR</name>
<dbReference type="PATRIC" id="fig|1279460.3.peg.2488"/>
<protein>
    <submittedName>
        <fullName evidence="1">Uncharacterized protein</fullName>
    </submittedName>
</protein>
<evidence type="ECO:0000313" key="1">
    <source>
        <dbReference type="EMBL" id="ALE39646.1"/>
    </source>
</evidence>
<dbReference type="Proteomes" id="UP000056502">
    <property type="component" value="Chromosome I"/>
</dbReference>
<evidence type="ECO:0000313" key="2">
    <source>
        <dbReference type="Proteomes" id="UP000056502"/>
    </source>
</evidence>
<gene>
    <name evidence="1" type="ORF">G436_2471</name>
</gene>
<accession>A0A0M4MUG1</accession>
<dbReference type="AlphaFoldDB" id="A0A0M4MUG1"/>
<organism evidence="1">
    <name type="scientific">Leptospira interrogans serovar Hardjo str. Norma</name>
    <dbReference type="NCBI Taxonomy" id="1279460"/>
    <lineage>
        <taxon>Bacteria</taxon>
        <taxon>Pseudomonadati</taxon>
        <taxon>Spirochaetota</taxon>
        <taxon>Spirochaetia</taxon>
        <taxon>Leptospirales</taxon>
        <taxon>Leptospiraceae</taxon>
        <taxon>Leptospira</taxon>
    </lineage>
</organism>